<dbReference type="EMBL" id="BK014739">
    <property type="protein sequence ID" value="DAD73599.1"/>
    <property type="molecule type" value="Genomic_DNA"/>
</dbReference>
<accession>A0A8S5LUS5</accession>
<sequence length="124" mass="14212">MAQLPKFPLPYIFEVEKGLKFATQEVVFTSGKKQIRQNALNPQRTWSISLRGTVEQQKIFEQFCETVGGNTRTFIFTDEFNQDQICRFATNEFNLKVLRDFTVENGTHGNAIGFTASVQIEKVL</sequence>
<reference evidence="1" key="1">
    <citation type="journal article" date="2021" name="Proc. Natl. Acad. Sci. U.S.A.">
        <title>A Catalog of Tens of Thousands of Viruses from Human Metagenomes Reveals Hidden Associations with Chronic Diseases.</title>
        <authorList>
            <person name="Tisza M.J."/>
            <person name="Buck C.B."/>
        </authorList>
    </citation>
    <scope>NUCLEOTIDE SEQUENCE</scope>
    <source>
        <strain evidence="1">CtwmI4</strain>
    </source>
</reference>
<organism evidence="1">
    <name type="scientific">Myoviridae sp. ctwmI4</name>
    <dbReference type="NCBI Taxonomy" id="2826710"/>
    <lineage>
        <taxon>Viruses</taxon>
        <taxon>Duplodnaviria</taxon>
        <taxon>Heunggongvirae</taxon>
        <taxon>Uroviricota</taxon>
        <taxon>Caudoviricetes</taxon>
    </lineage>
</organism>
<name>A0A8S5LUS5_9CAUD</name>
<proteinExistence type="predicted"/>
<protein>
    <submittedName>
        <fullName evidence="1">Minor tail protein</fullName>
    </submittedName>
</protein>
<evidence type="ECO:0000313" key="1">
    <source>
        <dbReference type="EMBL" id="DAD73599.1"/>
    </source>
</evidence>